<dbReference type="InterPro" id="IPR003959">
    <property type="entry name" value="ATPase_AAA_core"/>
</dbReference>
<keyword evidence="3 6" id="KW-0547">Nucleotide-binding</keyword>
<dbReference type="Pfam" id="PF00004">
    <property type="entry name" value="AAA"/>
    <property type="match status" value="2"/>
</dbReference>
<keyword evidence="6" id="KW-0479">Metal-binding</keyword>
<dbReference type="GO" id="GO:0043001">
    <property type="term" value="P:Golgi to plasma membrane protein transport"/>
    <property type="evidence" value="ECO:0007669"/>
    <property type="project" value="TreeGrafter"/>
</dbReference>
<evidence type="ECO:0000313" key="9">
    <source>
        <dbReference type="Proteomes" id="UP000018320"/>
    </source>
</evidence>
<keyword evidence="6" id="KW-0931">ER-Golgi transport</keyword>
<dbReference type="VEuPathDB" id="GiardiaDB:QR46_3693"/>
<dbReference type="FunFam" id="3.40.50.300:FF:000154">
    <property type="entry name" value="Vesicle-fusing ATPase 1"/>
    <property type="match status" value="1"/>
</dbReference>
<evidence type="ECO:0000256" key="3">
    <source>
        <dbReference type="ARBA" id="ARBA00022741"/>
    </source>
</evidence>
<dbReference type="GO" id="GO:0005795">
    <property type="term" value="C:Golgi stack"/>
    <property type="evidence" value="ECO:0007669"/>
    <property type="project" value="TreeGrafter"/>
</dbReference>
<evidence type="ECO:0000256" key="1">
    <source>
        <dbReference type="ARBA" id="ARBA00006914"/>
    </source>
</evidence>
<keyword evidence="4 6" id="KW-0067">ATP-binding</keyword>
<dbReference type="Gene3D" id="1.10.8.60">
    <property type="match status" value="1"/>
</dbReference>
<reference evidence="8 9" key="2">
    <citation type="journal article" date="2013" name="Genome Biol. Evol.">
        <title>Genome sequencing of Giardia lamblia genotypes A2 and B isolates (DH and GS) and comparative analysis with the genomes of genotypes A1 and E (WB and Pig).</title>
        <authorList>
            <person name="Adam R.D."/>
            <person name="Dahlstrom E.W."/>
            <person name="Martens C.A."/>
            <person name="Bruno D.P."/>
            <person name="Barbian K.D."/>
            <person name="Ricklefs S.M."/>
            <person name="Hernandez M.M."/>
            <person name="Narla N.P."/>
            <person name="Patel R.B."/>
            <person name="Porcella S.F."/>
            <person name="Nash T.E."/>
        </authorList>
    </citation>
    <scope>NUCLEOTIDE SEQUENCE [LARGE SCALE GENOMIC DNA]</scope>
    <source>
        <strain evidence="8 9">DH</strain>
    </source>
</reference>
<dbReference type="PANTHER" id="PTHR23078:SF3">
    <property type="entry name" value="VESICLE-FUSING ATPASE"/>
    <property type="match status" value="1"/>
</dbReference>
<dbReference type="GO" id="GO:0016887">
    <property type="term" value="F:ATP hydrolysis activity"/>
    <property type="evidence" value="ECO:0007669"/>
    <property type="project" value="InterPro"/>
</dbReference>
<evidence type="ECO:0000256" key="4">
    <source>
        <dbReference type="ARBA" id="ARBA00022840"/>
    </source>
</evidence>
<keyword evidence="2 6" id="KW-0813">Transport</keyword>
<dbReference type="AlphaFoldDB" id="V6T874"/>
<dbReference type="SMART" id="SM00382">
    <property type="entry name" value="AAA"/>
    <property type="match status" value="2"/>
</dbReference>
<dbReference type="Gene3D" id="3.40.50.300">
    <property type="entry name" value="P-loop containing nucleotide triphosphate hydrolases"/>
    <property type="match status" value="2"/>
</dbReference>
<comment type="similarity">
    <text evidence="1 6">Belongs to the AAA ATPase family.</text>
</comment>
<dbReference type="InterPro" id="IPR003593">
    <property type="entry name" value="AAA+_ATPase"/>
</dbReference>
<dbReference type="Proteomes" id="UP000018320">
    <property type="component" value="Unassembled WGS sequence"/>
</dbReference>
<evidence type="ECO:0000313" key="8">
    <source>
        <dbReference type="EMBL" id="ESU35066.1"/>
    </source>
</evidence>
<feature type="domain" description="AAA+ ATPase" evidence="7">
    <location>
        <begin position="301"/>
        <end position="448"/>
    </location>
</feature>
<accession>V6T874</accession>
<comment type="caution">
    <text evidence="8">The sequence shown here is derived from an EMBL/GenBank/DDBJ whole genome shotgun (WGS) entry which is preliminary data.</text>
</comment>
<dbReference type="GO" id="GO:0006891">
    <property type="term" value="P:intra-Golgi vesicle-mediated transport"/>
    <property type="evidence" value="ECO:0007669"/>
    <property type="project" value="TreeGrafter"/>
</dbReference>
<dbReference type="PROSITE" id="PS00674">
    <property type="entry name" value="AAA"/>
    <property type="match status" value="1"/>
</dbReference>
<evidence type="ECO:0000259" key="7">
    <source>
        <dbReference type="SMART" id="SM00382"/>
    </source>
</evidence>
<comment type="subcellular location">
    <subcellularLocation>
        <location evidence="6">Cytoplasm</location>
    </subcellularLocation>
</comment>
<keyword evidence="6" id="KW-0460">Magnesium</keyword>
<keyword evidence="6" id="KW-0378">Hydrolase</keyword>
<dbReference type="VEuPathDB" id="GiardiaDB:GL50581_2200"/>
<comment type="cofactor">
    <cofactor evidence="6">
        <name>Mg(2+)</name>
        <dbReference type="ChEBI" id="CHEBI:18420"/>
    </cofactor>
    <text evidence="6">Binds 1 Mg(2+) ion per subunit.</text>
</comment>
<dbReference type="GO" id="GO:0035494">
    <property type="term" value="P:SNARE complex disassembly"/>
    <property type="evidence" value="ECO:0007669"/>
    <property type="project" value="InterPro"/>
</dbReference>
<feature type="domain" description="AAA+ ATPase" evidence="7">
    <location>
        <begin position="585"/>
        <end position="699"/>
    </location>
</feature>
<dbReference type="FunFam" id="3.40.50.300:FF:000166">
    <property type="entry name" value="vesicle-fusing ATPase isoform X1"/>
    <property type="match status" value="1"/>
</dbReference>
<dbReference type="GO" id="GO:0005524">
    <property type="term" value="F:ATP binding"/>
    <property type="evidence" value="ECO:0007669"/>
    <property type="project" value="UniProtKB-UniRule"/>
</dbReference>
<dbReference type="VEuPathDB" id="GiardiaDB:DHA2_154042"/>
<organism evidence="8 9">
    <name type="scientific">Giardia intestinalis</name>
    <name type="common">Giardia lamblia</name>
    <dbReference type="NCBI Taxonomy" id="5741"/>
    <lineage>
        <taxon>Eukaryota</taxon>
        <taxon>Metamonada</taxon>
        <taxon>Diplomonadida</taxon>
        <taxon>Hexamitidae</taxon>
        <taxon>Giardiinae</taxon>
        <taxon>Giardia</taxon>
    </lineage>
</organism>
<evidence type="ECO:0000256" key="2">
    <source>
        <dbReference type="ARBA" id="ARBA00022448"/>
    </source>
</evidence>
<evidence type="ECO:0000256" key="5">
    <source>
        <dbReference type="ARBA" id="ARBA00022927"/>
    </source>
</evidence>
<comment type="function">
    <text evidence="6">Required for vesicle-mediated transport. Catalyzes the fusion of transport vesicles within the Golgi cisternae. Is also required for transport from the endoplasmic reticulum to the Golgi stack. Seems to function as a fusion protein required for the delivery of cargo proteins to all compartments of the Golgi stack independent of vesicle origin.</text>
</comment>
<dbReference type="SUPFAM" id="SSF52540">
    <property type="entry name" value="P-loop containing nucleoside triphosphate hydrolases"/>
    <property type="match status" value="2"/>
</dbReference>
<dbReference type="Pfam" id="PF17862">
    <property type="entry name" value="AAA_lid_3"/>
    <property type="match status" value="1"/>
</dbReference>
<dbReference type="InterPro" id="IPR039812">
    <property type="entry name" value="Vesicle-fus_ATPase"/>
</dbReference>
<name>V6T874_GIAIN</name>
<dbReference type="InterPro" id="IPR027417">
    <property type="entry name" value="P-loop_NTPase"/>
</dbReference>
<comment type="catalytic activity">
    <reaction evidence="6">
        <text>ATP + H2O = ADP + phosphate + H(+)</text>
        <dbReference type="Rhea" id="RHEA:13065"/>
        <dbReference type="ChEBI" id="CHEBI:15377"/>
        <dbReference type="ChEBI" id="CHEBI:15378"/>
        <dbReference type="ChEBI" id="CHEBI:30616"/>
        <dbReference type="ChEBI" id="CHEBI:43474"/>
        <dbReference type="ChEBI" id="CHEBI:456216"/>
        <dbReference type="EC" id="3.6.4.6"/>
    </reaction>
</comment>
<keyword evidence="8" id="KW-0647">Proteasome</keyword>
<proteinExistence type="inferred from homology"/>
<dbReference type="VEuPathDB" id="GiardiaDB:GL50803_00112681"/>
<dbReference type="GO" id="GO:0046872">
    <property type="term" value="F:metal ion binding"/>
    <property type="evidence" value="ECO:0007669"/>
    <property type="project" value="UniProtKB-UniRule"/>
</dbReference>
<dbReference type="InterPro" id="IPR003960">
    <property type="entry name" value="ATPase_AAA_CS"/>
</dbReference>
<reference evidence="9" key="1">
    <citation type="submission" date="2012-02" db="EMBL/GenBank/DDBJ databases">
        <title>Genome sequencing of Giardia lamblia Genotypes A2 and B isolates (DH and GS) and comparative analysis with the genomes of Genotypes A1 and E (WB and Pig).</title>
        <authorList>
            <person name="Adam R."/>
            <person name="Dahlstrom E."/>
            <person name="Martens C."/>
            <person name="Bruno D."/>
            <person name="Barbian K."/>
            <person name="Porcella S.F."/>
            <person name="Nash T."/>
        </authorList>
    </citation>
    <scope>NUCLEOTIDE SEQUENCE</scope>
    <source>
        <strain evidence="9">DH</strain>
    </source>
</reference>
<dbReference type="PANTHER" id="PTHR23078">
    <property type="entry name" value="VESICULAR-FUSION PROTEIN NSF"/>
    <property type="match status" value="1"/>
</dbReference>
<evidence type="ECO:0000256" key="6">
    <source>
        <dbReference type="RuleBase" id="RU367045"/>
    </source>
</evidence>
<sequence>MFHSTPLSNFTNELIKKQGCQMSGEGFSYKAGKYPNKPGKYPSTSLLETNCAYLCPSDYAAVLGNEKSDNVYLERNGHVVLVRPGKDIGSATAHHDPVPKVPQGVILLSPFHETKWAPLDNTPITVSRSKFDATARAIAVVFMIKPMVKQQKPVTISTANLNARITEKFVHLPLAIGQDLAISDGSDFFILMVVGMFGDNREIVSDETTLTFCTDTATIFQTQIKEIELTGEYAIAEVSAVAKALMNLINDTPEKNEQGGIINAESLGIGGLNKQFKDIFRRAFMSRIFPPDKLAKLGQTHVKGLLLYGPPGTGKTLTARKIGELLNARPPKMVSGSELLDKYIGGSEQKVRDLFSDAFKEWKERENASELHIIIIDELDAVCKQRGSKSDNTGTMDSLVNQLLAMMDGPDALGNVLVVGMTNRKELLDEALMRPGRFEVHLEIGLSDCRGREQILRIHTKNLVAAKSLASDVDIAHLAERTPNFSGAELAGLVRSATSFAMERAIEKTKSVGPNKLLYLDMIGVQVEAKDFERALGEVKAGYGQADRTLLDAAAPLGILKATGYESVVQQAVSFGEAVLNSSITTGAMLLAAPAAGTGCTALCSVIAKRLGCEFVRIISAEQLVMRTSTEYGRADLICQIFEAAYRVPRALIILDGIESIIQYTPIGFRFSSTVLQTLTALIRRPTQPDHRLVVLGTTTHLKAMSDVGFAGVFNQVYNISSLTPDQALCALCEYATVALDLEEKRNAAHQVSVRYYLQPNPVEYEAYAVYKLFLERQKRRIPITIRSVLFAYELAKTAVRKDALSRDPDARQAVITDSMMAKTLNATLP</sequence>
<dbReference type="GO" id="GO:0000502">
    <property type="term" value="C:proteasome complex"/>
    <property type="evidence" value="ECO:0007669"/>
    <property type="project" value="UniProtKB-KW"/>
</dbReference>
<dbReference type="EC" id="3.6.4.6" evidence="6"/>
<keyword evidence="6" id="KW-0963">Cytoplasm</keyword>
<dbReference type="EMBL" id="AHGT01000103">
    <property type="protein sequence ID" value="ESU35066.1"/>
    <property type="molecule type" value="Genomic_DNA"/>
</dbReference>
<keyword evidence="5 6" id="KW-0653">Protein transport</keyword>
<gene>
    <name evidence="8" type="ORF">DHA2_154042</name>
</gene>
<dbReference type="InterPro" id="IPR041569">
    <property type="entry name" value="AAA_lid_3"/>
</dbReference>
<protein>
    <recommendedName>
        <fullName evidence="6">Vesicle-fusing ATPase</fullName>
        <ecNumber evidence="6">3.6.4.6</ecNumber>
    </recommendedName>
</protein>
<dbReference type="FunFam" id="1.10.8.60:FF:000115">
    <property type="entry name" value="N-ethylmaleimide-sensitive fusion protein, putative"/>
    <property type="match status" value="1"/>
</dbReference>